<reference evidence="2" key="2">
    <citation type="submission" date="2025-09" db="UniProtKB">
        <authorList>
            <consortium name="Ensembl"/>
        </authorList>
    </citation>
    <scope>IDENTIFICATION</scope>
</reference>
<dbReference type="SUPFAM" id="SSF109640">
    <property type="entry name" value="KRAB domain (Kruppel-associated box)"/>
    <property type="match status" value="1"/>
</dbReference>
<dbReference type="PANTHER" id="PTHR23232:SF142">
    <property type="entry name" value="GASTRULA ZINC FINGER PROTEIN XLCGF57.1-LIKE-RELATED"/>
    <property type="match status" value="1"/>
</dbReference>
<dbReference type="Ensembl" id="ENSTMTT00000018216.1">
    <property type="protein sequence ID" value="ENSTMTP00000017591.1"/>
    <property type="gene ID" value="ENSTMTG00000012850.1"/>
</dbReference>
<reference evidence="2" key="1">
    <citation type="submission" date="2025-08" db="UniProtKB">
        <authorList>
            <consortium name="Ensembl"/>
        </authorList>
    </citation>
    <scope>IDENTIFICATION</scope>
</reference>
<dbReference type="Pfam" id="PF01352">
    <property type="entry name" value="KRAB"/>
    <property type="match status" value="1"/>
</dbReference>
<dbReference type="GO" id="GO:0006355">
    <property type="term" value="P:regulation of DNA-templated transcription"/>
    <property type="evidence" value="ECO:0007669"/>
    <property type="project" value="InterPro"/>
</dbReference>
<protein>
    <recommendedName>
        <fullName evidence="1">KRAB domain-containing protein</fullName>
    </recommendedName>
</protein>
<dbReference type="PANTHER" id="PTHR23232">
    <property type="entry name" value="KRAB DOMAIN C2H2 ZINC FINGER"/>
    <property type="match status" value="1"/>
</dbReference>
<dbReference type="PROSITE" id="PS50805">
    <property type="entry name" value="KRAB"/>
    <property type="match status" value="1"/>
</dbReference>
<dbReference type="Proteomes" id="UP000472274">
    <property type="component" value="Unplaced"/>
</dbReference>
<dbReference type="InterPro" id="IPR036051">
    <property type="entry name" value="KRAB_dom_sf"/>
</dbReference>
<accession>A0A674J6T7</accession>
<dbReference type="GeneTree" id="ENSGT01150000286944"/>
<dbReference type="InterPro" id="IPR001909">
    <property type="entry name" value="KRAB"/>
</dbReference>
<evidence type="ECO:0000313" key="3">
    <source>
        <dbReference type="Proteomes" id="UP000472274"/>
    </source>
</evidence>
<dbReference type="InterPro" id="IPR050169">
    <property type="entry name" value="Krueppel_C2H2_ZnF"/>
</dbReference>
<evidence type="ECO:0000259" key="1">
    <source>
        <dbReference type="PROSITE" id="PS50805"/>
    </source>
</evidence>
<name>A0A674J6T7_9SAUR</name>
<organism evidence="2 3">
    <name type="scientific">Terrapene triunguis</name>
    <name type="common">Three-toed box turtle</name>
    <dbReference type="NCBI Taxonomy" id="2587831"/>
    <lineage>
        <taxon>Eukaryota</taxon>
        <taxon>Metazoa</taxon>
        <taxon>Chordata</taxon>
        <taxon>Craniata</taxon>
        <taxon>Vertebrata</taxon>
        <taxon>Euteleostomi</taxon>
        <taxon>Archelosauria</taxon>
        <taxon>Testudinata</taxon>
        <taxon>Testudines</taxon>
        <taxon>Cryptodira</taxon>
        <taxon>Durocryptodira</taxon>
        <taxon>Testudinoidea</taxon>
        <taxon>Emydidae</taxon>
        <taxon>Terrapene</taxon>
    </lineage>
</organism>
<evidence type="ECO:0000313" key="2">
    <source>
        <dbReference type="Ensembl" id="ENSTMTP00000017591.1"/>
    </source>
</evidence>
<proteinExistence type="predicted"/>
<keyword evidence="3" id="KW-1185">Reference proteome</keyword>
<feature type="domain" description="KRAB" evidence="1">
    <location>
        <begin position="6"/>
        <end position="78"/>
    </location>
</feature>
<dbReference type="CDD" id="cd07765">
    <property type="entry name" value="KRAB_A-box"/>
    <property type="match status" value="1"/>
</dbReference>
<sequence length="132" mass="15318">MERGPVTFEEVAVYFTREEWALLDLTQRALYRDVMQENYETVVFLVGFPISKPDVISQLERGEEPWVLDLQGYEKEVLPRAAYTGEELVKPTQKLPCELSKFRIVPFRCGIIMADGVTYVWILSVSHQVMGW</sequence>
<dbReference type="Gene3D" id="6.10.140.140">
    <property type="match status" value="1"/>
</dbReference>
<dbReference type="AlphaFoldDB" id="A0A674J6T7"/>
<dbReference type="SMART" id="SM00349">
    <property type="entry name" value="KRAB"/>
    <property type="match status" value="1"/>
</dbReference>